<dbReference type="PANTHER" id="PTHR34585:SF22">
    <property type="entry name" value="HELIX-TURN-HELIX DOMAIN-CONTAINING PROTEIN"/>
    <property type="match status" value="1"/>
</dbReference>
<organism evidence="1 2">
    <name type="scientific">Gaetbulibacter aestuarii</name>
    <dbReference type="NCBI Taxonomy" id="1502358"/>
    <lineage>
        <taxon>Bacteria</taxon>
        <taxon>Pseudomonadati</taxon>
        <taxon>Bacteroidota</taxon>
        <taxon>Flavobacteriia</taxon>
        <taxon>Flavobacteriales</taxon>
        <taxon>Flavobacteriaceae</taxon>
        <taxon>Gaetbulibacter</taxon>
    </lineage>
</organism>
<dbReference type="Proteomes" id="UP001610100">
    <property type="component" value="Unassembled WGS sequence"/>
</dbReference>
<dbReference type="InterPro" id="IPR009061">
    <property type="entry name" value="DNA-bd_dom_put_sf"/>
</dbReference>
<dbReference type="RefSeq" id="WP_344741719.1">
    <property type="nucleotide sequence ID" value="NZ_BAABAY010000006.1"/>
</dbReference>
<sequence>MKNYSEEIVIPSVGAIKNLLEPIMMKLEHLDSVIKENPSPSKRKKYYRNADLKSIFGISPNTIIKYRETGVLPYTKLGDIYLYEVKEIDAILNDNNVKL</sequence>
<comment type="caution">
    <text evidence="1">The sequence shown here is derived from an EMBL/GenBank/DDBJ whole genome shotgun (WGS) entry which is preliminary data.</text>
</comment>
<keyword evidence="2" id="KW-1185">Reference proteome</keyword>
<protein>
    <submittedName>
        <fullName evidence="1">Helix-turn-helix domain-containing protein</fullName>
    </submittedName>
</protein>
<evidence type="ECO:0000313" key="1">
    <source>
        <dbReference type="EMBL" id="MFH6772806.1"/>
    </source>
</evidence>
<accession>A0ABW7N171</accession>
<proteinExistence type="predicted"/>
<dbReference type="SUPFAM" id="SSF46955">
    <property type="entry name" value="Putative DNA-binding domain"/>
    <property type="match status" value="1"/>
</dbReference>
<gene>
    <name evidence="1" type="ORF">V8G58_12760</name>
</gene>
<dbReference type="PANTHER" id="PTHR34585">
    <property type="match status" value="1"/>
</dbReference>
<reference evidence="1 2" key="1">
    <citation type="submission" date="2024-02" db="EMBL/GenBank/DDBJ databases">
        <title>A Gaetbulibacter species isolated from tidal flats and genomic insights of their niches.</title>
        <authorList>
            <person name="Ye Y."/>
        </authorList>
    </citation>
    <scope>NUCLEOTIDE SEQUENCE [LARGE SCALE GENOMIC DNA]</scope>
    <source>
        <strain evidence="1 2">KYW382</strain>
    </source>
</reference>
<name>A0ABW7N171_9FLAO</name>
<dbReference type="EMBL" id="JBAWKB010000004">
    <property type="protein sequence ID" value="MFH6772806.1"/>
    <property type="molecule type" value="Genomic_DNA"/>
</dbReference>
<evidence type="ECO:0000313" key="2">
    <source>
        <dbReference type="Proteomes" id="UP001610100"/>
    </source>
</evidence>